<feature type="compositionally biased region" description="Acidic residues" evidence="1">
    <location>
        <begin position="32"/>
        <end position="44"/>
    </location>
</feature>
<proteinExistence type="predicted"/>
<evidence type="ECO:0000256" key="1">
    <source>
        <dbReference type="SAM" id="MobiDB-lite"/>
    </source>
</evidence>
<evidence type="ECO:0000313" key="2">
    <source>
        <dbReference type="EMBL" id="TNY23269.1"/>
    </source>
</evidence>
<evidence type="ECO:0000313" key="3">
    <source>
        <dbReference type="Proteomes" id="UP000311382"/>
    </source>
</evidence>
<comment type="caution">
    <text evidence="2">The sequence shown here is derived from an EMBL/GenBank/DDBJ whole genome shotgun (WGS) entry which is preliminary data.</text>
</comment>
<feature type="compositionally biased region" description="Basic residues" evidence="1">
    <location>
        <begin position="177"/>
        <end position="195"/>
    </location>
</feature>
<feature type="compositionally biased region" description="Low complexity" evidence="1">
    <location>
        <begin position="284"/>
        <end position="303"/>
    </location>
</feature>
<dbReference type="EMBL" id="SOZI01000013">
    <property type="protein sequence ID" value="TNY23269.1"/>
    <property type="molecule type" value="Genomic_DNA"/>
</dbReference>
<feature type="compositionally biased region" description="Low complexity" evidence="1">
    <location>
        <begin position="240"/>
        <end position="251"/>
    </location>
</feature>
<feature type="compositionally biased region" description="Acidic residues" evidence="1">
    <location>
        <begin position="55"/>
        <end position="64"/>
    </location>
</feature>
<protein>
    <submittedName>
        <fullName evidence="2">Uncharacterized protein</fullName>
    </submittedName>
</protein>
<feature type="region of interest" description="Disordered" evidence="1">
    <location>
        <begin position="30"/>
        <end position="68"/>
    </location>
</feature>
<feature type="region of interest" description="Disordered" evidence="1">
    <location>
        <begin position="1"/>
        <end position="20"/>
    </location>
</feature>
<sequence>MPRYRPSSPSLADRDEPASHELWQVGEALEGAQDDDAYADEDEYGPGVIVYSHNDEDEFEDEPAQSDLADTAYLDPLALVNAWEGALADLKELHQERFLPPTEAPLSRAQKQAKASFWYGPPPSEASTSKLPARTQDDNDDDTVSASYTASVEPTDAVEYAEYANYAGYAESDAPRAKKRKRPTGSQKKARKAAKLHAGGPSAAAVSAVSNGKAKAVQYGEGDEDDGPSWQPDSPPHMPAAPVAALSADAPPVVPDRQARPARLTQAPTVTAPVFPSFPPAPQPGSARPASSPSASVSSSPFSFPIPPVASLPTHYPAPPTIPPLSGTEAPLEPETPEQLLEAALWSWFTAGYQTALLHAAAGVARFAPSRGEGGEGRE</sequence>
<feature type="compositionally biased region" description="Pro residues" evidence="1">
    <location>
        <begin position="304"/>
        <end position="323"/>
    </location>
</feature>
<dbReference type="AlphaFoldDB" id="A0A5C5G470"/>
<dbReference type="Proteomes" id="UP000311382">
    <property type="component" value="Unassembled WGS sequence"/>
</dbReference>
<feature type="region of interest" description="Disordered" evidence="1">
    <location>
        <begin position="169"/>
        <end position="338"/>
    </location>
</feature>
<gene>
    <name evidence="2" type="ORF">DMC30DRAFT_389978</name>
</gene>
<feature type="region of interest" description="Disordered" evidence="1">
    <location>
        <begin position="101"/>
        <end position="152"/>
    </location>
</feature>
<feature type="compositionally biased region" description="Low complexity" evidence="1">
    <location>
        <begin position="328"/>
        <end position="338"/>
    </location>
</feature>
<accession>A0A5C5G470</accession>
<keyword evidence="3" id="KW-1185">Reference proteome</keyword>
<name>A0A5C5G470_9BASI</name>
<organism evidence="2 3">
    <name type="scientific">Rhodotorula diobovata</name>
    <dbReference type="NCBI Taxonomy" id="5288"/>
    <lineage>
        <taxon>Eukaryota</taxon>
        <taxon>Fungi</taxon>
        <taxon>Dikarya</taxon>
        <taxon>Basidiomycota</taxon>
        <taxon>Pucciniomycotina</taxon>
        <taxon>Microbotryomycetes</taxon>
        <taxon>Sporidiobolales</taxon>
        <taxon>Sporidiobolaceae</taxon>
        <taxon>Rhodotorula</taxon>
    </lineage>
</organism>
<dbReference type="OrthoDB" id="2529127at2759"/>
<reference evidence="2 3" key="1">
    <citation type="submission" date="2019-03" db="EMBL/GenBank/DDBJ databases">
        <title>Rhodosporidium diobovatum UCD-FST 08-225 genome sequencing, assembly, and annotation.</title>
        <authorList>
            <person name="Fakankun I.U."/>
            <person name="Fristensky B."/>
            <person name="Levin D.B."/>
        </authorList>
    </citation>
    <scope>NUCLEOTIDE SEQUENCE [LARGE SCALE GENOMIC DNA]</scope>
    <source>
        <strain evidence="2 3">UCD-FST 08-225</strain>
    </source>
</reference>
<feature type="compositionally biased region" description="Low complexity" evidence="1">
    <location>
        <begin position="198"/>
        <end position="217"/>
    </location>
</feature>